<comment type="caution">
    <text evidence="3">The sequence shown here is derived from an EMBL/GenBank/DDBJ whole genome shotgun (WGS) entry which is preliminary data.</text>
</comment>
<dbReference type="EMBL" id="JAFLQZ010000001">
    <property type="protein sequence ID" value="MBO0356547.1"/>
    <property type="molecule type" value="Genomic_DNA"/>
</dbReference>
<dbReference type="GO" id="GO:0006508">
    <property type="term" value="P:proteolysis"/>
    <property type="evidence" value="ECO:0007669"/>
    <property type="project" value="InterPro"/>
</dbReference>
<dbReference type="AlphaFoldDB" id="A0A939JBR7"/>
<dbReference type="GO" id="GO:0008235">
    <property type="term" value="F:metalloexopeptidase activity"/>
    <property type="evidence" value="ECO:0007669"/>
    <property type="project" value="InterPro"/>
</dbReference>
<organism evidence="3 4">
    <name type="scientific">Hymenobacter telluris</name>
    <dbReference type="NCBI Taxonomy" id="2816474"/>
    <lineage>
        <taxon>Bacteria</taxon>
        <taxon>Pseudomonadati</taxon>
        <taxon>Bacteroidota</taxon>
        <taxon>Cytophagia</taxon>
        <taxon>Cytophagales</taxon>
        <taxon>Hymenobacteraceae</taxon>
        <taxon>Hymenobacter</taxon>
    </lineage>
</organism>
<dbReference type="Gene3D" id="3.40.630.10">
    <property type="entry name" value="Zn peptidases"/>
    <property type="match status" value="1"/>
</dbReference>
<evidence type="ECO:0000313" key="3">
    <source>
        <dbReference type="EMBL" id="MBO0356547.1"/>
    </source>
</evidence>
<dbReference type="InterPro" id="IPR045175">
    <property type="entry name" value="M28_fam"/>
</dbReference>
<dbReference type="RefSeq" id="WP_206980054.1">
    <property type="nucleotide sequence ID" value="NZ_JAFLQZ010000001.1"/>
</dbReference>
<feature type="signal peptide" evidence="1">
    <location>
        <begin position="1"/>
        <end position="20"/>
    </location>
</feature>
<gene>
    <name evidence="3" type="ORF">J0X19_01190</name>
</gene>
<evidence type="ECO:0000256" key="1">
    <source>
        <dbReference type="SAM" id="SignalP"/>
    </source>
</evidence>
<name>A0A939JBR7_9BACT</name>
<dbReference type="Pfam" id="PF04389">
    <property type="entry name" value="Peptidase_M28"/>
    <property type="match status" value="1"/>
</dbReference>
<accession>A0A939JBR7</accession>
<protein>
    <submittedName>
        <fullName evidence="3">M20/M25/M40 family metallo-hydrolase</fullName>
    </submittedName>
</protein>
<evidence type="ECO:0000313" key="4">
    <source>
        <dbReference type="Proteomes" id="UP000664144"/>
    </source>
</evidence>
<feature type="chain" id="PRO_5036676760" evidence="1">
    <location>
        <begin position="21"/>
        <end position="452"/>
    </location>
</feature>
<feature type="domain" description="Peptidase M28" evidence="2">
    <location>
        <begin position="223"/>
        <end position="426"/>
    </location>
</feature>
<dbReference type="PANTHER" id="PTHR12147">
    <property type="entry name" value="METALLOPEPTIDASE M28 FAMILY MEMBER"/>
    <property type="match status" value="1"/>
</dbReference>
<proteinExistence type="predicted"/>
<evidence type="ECO:0000259" key="2">
    <source>
        <dbReference type="Pfam" id="PF04389"/>
    </source>
</evidence>
<keyword evidence="4" id="KW-1185">Reference proteome</keyword>
<keyword evidence="1" id="KW-0732">Signal</keyword>
<dbReference type="Proteomes" id="UP000664144">
    <property type="component" value="Unassembled WGS sequence"/>
</dbReference>
<reference evidence="3" key="1">
    <citation type="submission" date="2021-03" db="EMBL/GenBank/DDBJ databases">
        <authorList>
            <person name="Kim M.K."/>
        </authorList>
    </citation>
    <scope>NUCLEOTIDE SEQUENCE</scope>
    <source>
        <strain evidence="3">BT186</strain>
    </source>
</reference>
<dbReference type="SUPFAM" id="SSF53187">
    <property type="entry name" value="Zn-dependent exopeptidases"/>
    <property type="match status" value="1"/>
</dbReference>
<sequence>MRTVFLSFSLVFLVASQLQAQRKPSTTAPDPGVSAVTVGRVVRALAADDMQGRATGKPSGDRAAQFLAAEFKRIGLKTMPGLTSYEQTFPAYESSVTSFSVTLNNTPVAKDKALLLSTQPSLNWTSANVPATRVVVIGAQDNPQQYLRDIVRPRENLLVLLDTAHTVIFKRLADRLSHSSLRTEEPSSSSFSSVVVLTAGSVTSKVPFKVAATNTARTLTLRNVVGVLPGKDAARKAEQVVFSAHYDHLGALPPIAGDSIANGADDDASGTTAVVALAEYFKKKNDNARTLVFVAFTAEEIGGFGSQYFSKQLDPAKIVAMFNIEMIGKLAQFGPNTAFITGFERSDFGPLLQANLKDTPFRFEPDPYPAQNLFYRSDNATLARLGVPAHSISTDQIPTDKLYHSVDDEVESLNLPNMTAVITAIARSASGIISGQQTPTRIAPETPAKQKP</sequence>
<dbReference type="InterPro" id="IPR007484">
    <property type="entry name" value="Peptidase_M28"/>
</dbReference>
<dbReference type="PANTHER" id="PTHR12147:SF26">
    <property type="entry name" value="PEPTIDASE M28 DOMAIN-CONTAINING PROTEIN"/>
    <property type="match status" value="1"/>
</dbReference>